<dbReference type="Gene3D" id="3.40.30.10">
    <property type="entry name" value="Glutaredoxin"/>
    <property type="match status" value="1"/>
</dbReference>
<evidence type="ECO:0000313" key="2">
    <source>
        <dbReference type="EMBL" id="CEM49865.1"/>
    </source>
</evidence>
<dbReference type="PROSITE" id="PS51257">
    <property type="entry name" value="PROKAR_LIPOPROTEIN"/>
    <property type="match status" value="1"/>
</dbReference>
<dbReference type="PROSITE" id="PS50404">
    <property type="entry name" value="GST_NTER"/>
    <property type="match status" value="1"/>
</dbReference>
<accession>A0A0G4HZ95</accession>
<reference evidence="2" key="1">
    <citation type="submission" date="2014-11" db="EMBL/GenBank/DDBJ databases">
        <authorList>
            <person name="Otto D Thomas"/>
            <person name="Naeem Raeece"/>
        </authorList>
    </citation>
    <scope>NUCLEOTIDE SEQUENCE</scope>
</reference>
<dbReference type="Gene3D" id="1.20.1050.10">
    <property type="match status" value="1"/>
</dbReference>
<evidence type="ECO:0000259" key="1">
    <source>
        <dbReference type="PROSITE" id="PS50404"/>
    </source>
</evidence>
<dbReference type="VEuPathDB" id="CryptoDB:Cvel_33853"/>
<dbReference type="CDD" id="cd00570">
    <property type="entry name" value="GST_N_family"/>
    <property type="match status" value="1"/>
</dbReference>
<dbReference type="PROSITE" id="PS51354">
    <property type="entry name" value="GLUTAREDOXIN_2"/>
    <property type="match status" value="1"/>
</dbReference>
<proteinExistence type="predicted"/>
<gene>
    <name evidence="2" type="ORF">Cvel_33853</name>
</gene>
<dbReference type="InterPro" id="IPR050983">
    <property type="entry name" value="GST_Omega/HSP26"/>
</dbReference>
<dbReference type="Pfam" id="PF13410">
    <property type="entry name" value="GST_C_2"/>
    <property type="match status" value="1"/>
</dbReference>
<dbReference type="GO" id="GO:0005737">
    <property type="term" value="C:cytoplasm"/>
    <property type="evidence" value="ECO:0007669"/>
    <property type="project" value="TreeGrafter"/>
</dbReference>
<sequence>MRYLTPVTVFAVWGLFLSCEGFFVPRAVSTSRRRETAGDLKEAGRGEQSSLRMWNPGKMFGSVLGSGAAMAKLGGPALTVGGGEGLSLDVLRDRAEKTTVGQKLREEKALREKGEGLPHTDAKIRLFGTGENPKITLYRDSAAWCPYCQKTWMLFEEKRVPFRIEKINMRSYGDKPKEFLAKVPGGLLPVIEVEGGPGQPITESQVIMNLVDRSFPESAGYRDLMPPKGTPLFKRAQELLSLERDLFRAWCGYVFYPPGFGGGRDDFDRVMDRVDAALGETEGPWFLGGTEPSLVDLTYVPHVERIAASVAYWKGRKVRGGKWKNVDRWFDALDERPSYQATKGDFYTHVMDIPPQYGDGFFERGG</sequence>
<organism evidence="2">
    <name type="scientific">Chromera velia CCMP2878</name>
    <dbReference type="NCBI Taxonomy" id="1169474"/>
    <lineage>
        <taxon>Eukaryota</taxon>
        <taxon>Sar</taxon>
        <taxon>Alveolata</taxon>
        <taxon>Colpodellida</taxon>
        <taxon>Chromeraceae</taxon>
        <taxon>Chromera</taxon>
    </lineage>
</organism>
<dbReference type="PANTHER" id="PTHR43968:SF14">
    <property type="entry name" value="GLUTATHIONE S-TRANSFERASE"/>
    <property type="match status" value="1"/>
</dbReference>
<dbReference type="InterPro" id="IPR036282">
    <property type="entry name" value="Glutathione-S-Trfase_C_sf"/>
</dbReference>
<protein>
    <recommendedName>
        <fullName evidence="1">GST N-terminal domain-containing protein</fullName>
    </recommendedName>
</protein>
<dbReference type="SUPFAM" id="SSF47616">
    <property type="entry name" value="GST C-terminal domain-like"/>
    <property type="match status" value="1"/>
</dbReference>
<dbReference type="PhylomeDB" id="A0A0G4HZ95"/>
<dbReference type="SUPFAM" id="SSF52833">
    <property type="entry name" value="Thioredoxin-like"/>
    <property type="match status" value="1"/>
</dbReference>
<name>A0A0G4HZ95_9ALVE</name>
<dbReference type="PANTHER" id="PTHR43968">
    <property type="match status" value="1"/>
</dbReference>
<dbReference type="EMBL" id="CDMZ01004477">
    <property type="protein sequence ID" value="CEM49865.1"/>
    <property type="molecule type" value="Genomic_DNA"/>
</dbReference>
<dbReference type="InterPro" id="IPR004045">
    <property type="entry name" value="Glutathione_S-Trfase_N"/>
</dbReference>
<feature type="domain" description="GST N-terminal" evidence="1">
    <location>
        <begin position="133"/>
        <end position="219"/>
    </location>
</feature>
<dbReference type="Pfam" id="PF13409">
    <property type="entry name" value="GST_N_2"/>
    <property type="match status" value="1"/>
</dbReference>
<dbReference type="InterPro" id="IPR036249">
    <property type="entry name" value="Thioredoxin-like_sf"/>
</dbReference>
<dbReference type="AlphaFoldDB" id="A0A0G4HZ95"/>